<dbReference type="PANTHER" id="PTHR11802">
    <property type="entry name" value="SERINE PROTEASE FAMILY S10 SERINE CARBOXYPEPTIDASE"/>
    <property type="match status" value="1"/>
</dbReference>
<comment type="similarity">
    <text evidence="1 6">Belongs to the peptidase S10 family.</text>
</comment>
<keyword evidence="3 6" id="KW-0645">Protease</keyword>
<dbReference type="InterPro" id="IPR029058">
    <property type="entry name" value="AB_hydrolase_fold"/>
</dbReference>
<organism evidence="7 8">
    <name type="scientific">Mycena albidolilacea</name>
    <dbReference type="NCBI Taxonomy" id="1033008"/>
    <lineage>
        <taxon>Eukaryota</taxon>
        <taxon>Fungi</taxon>
        <taxon>Dikarya</taxon>
        <taxon>Basidiomycota</taxon>
        <taxon>Agaricomycotina</taxon>
        <taxon>Agaricomycetes</taxon>
        <taxon>Agaricomycetidae</taxon>
        <taxon>Agaricales</taxon>
        <taxon>Marasmiineae</taxon>
        <taxon>Mycenaceae</taxon>
        <taxon>Mycena</taxon>
    </lineage>
</organism>
<evidence type="ECO:0000256" key="1">
    <source>
        <dbReference type="ARBA" id="ARBA00009431"/>
    </source>
</evidence>
<protein>
    <recommendedName>
        <fullName evidence="6">Carboxypeptidase</fullName>
        <ecNumber evidence="6">3.4.16.-</ecNumber>
    </recommendedName>
</protein>
<dbReference type="Gene3D" id="3.40.50.1820">
    <property type="entry name" value="alpha/beta hydrolase"/>
    <property type="match status" value="1"/>
</dbReference>
<dbReference type="PRINTS" id="PR00724">
    <property type="entry name" value="CRBOXYPTASEC"/>
</dbReference>
<dbReference type="GO" id="GO:0004185">
    <property type="term" value="F:serine-type carboxypeptidase activity"/>
    <property type="evidence" value="ECO:0007669"/>
    <property type="project" value="UniProtKB-UniRule"/>
</dbReference>
<dbReference type="InterPro" id="IPR018202">
    <property type="entry name" value="Ser_caboxypep_ser_AS"/>
</dbReference>
<evidence type="ECO:0000256" key="4">
    <source>
        <dbReference type="ARBA" id="ARBA00022801"/>
    </source>
</evidence>
<evidence type="ECO:0000256" key="5">
    <source>
        <dbReference type="ARBA" id="ARBA00023180"/>
    </source>
</evidence>
<dbReference type="SUPFAM" id="SSF53474">
    <property type="entry name" value="alpha/beta-Hydrolases"/>
    <property type="match status" value="1"/>
</dbReference>
<keyword evidence="8" id="KW-1185">Reference proteome</keyword>
<feature type="signal peptide" evidence="6">
    <location>
        <begin position="1"/>
        <end position="18"/>
    </location>
</feature>
<reference evidence="7" key="1">
    <citation type="submission" date="2023-03" db="EMBL/GenBank/DDBJ databases">
        <title>Massive genome expansion in bonnet fungi (Mycena s.s.) driven by repeated elements and novel gene families across ecological guilds.</title>
        <authorList>
            <consortium name="Lawrence Berkeley National Laboratory"/>
            <person name="Harder C.B."/>
            <person name="Miyauchi S."/>
            <person name="Viragh M."/>
            <person name="Kuo A."/>
            <person name="Thoen E."/>
            <person name="Andreopoulos B."/>
            <person name="Lu D."/>
            <person name="Skrede I."/>
            <person name="Drula E."/>
            <person name="Henrissat B."/>
            <person name="Morin E."/>
            <person name="Kohler A."/>
            <person name="Barry K."/>
            <person name="LaButti K."/>
            <person name="Morin E."/>
            <person name="Salamov A."/>
            <person name="Lipzen A."/>
            <person name="Mereny Z."/>
            <person name="Hegedus B."/>
            <person name="Baldrian P."/>
            <person name="Stursova M."/>
            <person name="Weitz H."/>
            <person name="Taylor A."/>
            <person name="Grigoriev I.V."/>
            <person name="Nagy L.G."/>
            <person name="Martin F."/>
            <person name="Kauserud H."/>
        </authorList>
    </citation>
    <scope>NUCLEOTIDE SEQUENCE</scope>
    <source>
        <strain evidence="7">CBHHK002</strain>
    </source>
</reference>
<dbReference type="Pfam" id="PF00450">
    <property type="entry name" value="Peptidase_S10"/>
    <property type="match status" value="2"/>
</dbReference>
<evidence type="ECO:0000256" key="2">
    <source>
        <dbReference type="ARBA" id="ARBA00022645"/>
    </source>
</evidence>
<dbReference type="Proteomes" id="UP001218218">
    <property type="component" value="Unassembled WGS sequence"/>
</dbReference>
<comment type="caution">
    <text evidence="7">The sequence shown here is derived from an EMBL/GenBank/DDBJ whole genome shotgun (WGS) entry which is preliminary data.</text>
</comment>
<evidence type="ECO:0000313" key="7">
    <source>
        <dbReference type="EMBL" id="KAJ7347907.1"/>
    </source>
</evidence>
<dbReference type="PANTHER" id="PTHR11802:SF479">
    <property type="entry name" value="CARBOXYPEPTIDASE"/>
    <property type="match status" value="1"/>
</dbReference>
<sequence>MIPVSLFTASLFVLGCLAQNTFPHVYPGMPTTAFGPDWQTYFEVTSLLPNLTNTLPRGFAGNVGVNRANHPNATLFFWAFEKANGSLTGSAASTDPWIIWLNGGPGASSLLGLMTENGPLRVTGDYAIVPNNYSWHQLADTIWVDQPVGTGYSTSDATGYVPDEDQMGADFVGFLSNMIKIFPSLARRPLYLMGESYAGTYIPYITKALFSTPNPPVTLKKIAIGDGTLGSFAAFEELPTLTTIETYPQLINYDPEVYEYFKTQEHLCGYDLNLTYPQNGHFPTLAEPVFHVGPARLAFQSRLKTSTMGFVNPSSTSKLLPLNRREALRREERRHEWKRGVAGRPNNTLDPFYGCFLFEEMLDYAANFSAPWAGQSGSGSAVDVYNIPDALNPEIPSDLTAFLNDARVKAAIHAPTSKNWAEVFPYPFDSSNGSNVFGDPSPEPMVFLSELAANASAHGVGIVFYSGNDDSLVAHRGTEVIIQNMTFGGVQGFTRKPSTAFSDDQGNFAGIVHQERGLTYALFRNAGHLVPQSVPGAAFAFVRDFVLGSNTTGLVDNNSGSVAGGEDPGLKADVLPGNSAIYHWASKAGGAIASAVAPSATRAAWDAFIATATEVRPTSAPYSTGSAAQNNAAAGRGRGDAWVCSLWAFILVLGVFVL</sequence>
<evidence type="ECO:0000256" key="6">
    <source>
        <dbReference type="RuleBase" id="RU361156"/>
    </source>
</evidence>
<gene>
    <name evidence="7" type="ORF">DFH08DRAFT_866878</name>
</gene>
<dbReference type="AlphaFoldDB" id="A0AAD7A2Z9"/>
<proteinExistence type="inferred from homology"/>
<keyword evidence="4 6" id="KW-0378">Hydrolase</keyword>
<accession>A0AAD7A2Z9</accession>
<keyword evidence="5" id="KW-0325">Glycoprotein</keyword>
<keyword evidence="6" id="KW-0732">Signal</keyword>
<keyword evidence="2 6" id="KW-0121">Carboxypeptidase</keyword>
<dbReference type="GO" id="GO:0006508">
    <property type="term" value="P:proteolysis"/>
    <property type="evidence" value="ECO:0007669"/>
    <property type="project" value="UniProtKB-KW"/>
</dbReference>
<feature type="chain" id="PRO_5041782984" description="Carboxypeptidase" evidence="6">
    <location>
        <begin position="19"/>
        <end position="658"/>
    </location>
</feature>
<evidence type="ECO:0000256" key="3">
    <source>
        <dbReference type="ARBA" id="ARBA00022670"/>
    </source>
</evidence>
<evidence type="ECO:0000313" key="8">
    <source>
        <dbReference type="Proteomes" id="UP001218218"/>
    </source>
</evidence>
<dbReference type="EC" id="3.4.16.-" evidence="6"/>
<dbReference type="InterPro" id="IPR001563">
    <property type="entry name" value="Peptidase_S10"/>
</dbReference>
<name>A0AAD7A2Z9_9AGAR</name>
<dbReference type="EMBL" id="JARIHO010000018">
    <property type="protein sequence ID" value="KAJ7347907.1"/>
    <property type="molecule type" value="Genomic_DNA"/>
</dbReference>
<dbReference type="PROSITE" id="PS00131">
    <property type="entry name" value="CARBOXYPEPT_SER_SER"/>
    <property type="match status" value="1"/>
</dbReference>